<dbReference type="NCBIfam" id="TIGR00421">
    <property type="entry name" value="ubiX_pad"/>
    <property type="match status" value="1"/>
</dbReference>
<dbReference type="InParanoid" id="D6U7I7"/>
<dbReference type="Pfam" id="PF02441">
    <property type="entry name" value="Flavoprotein"/>
    <property type="match status" value="1"/>
</dbReference>
<dbReference type="GO" id="GO:0016831">
    <property type="term" value="F:carboxy-lyase activity"/>
    <property type="evidence" value="ECO:0007669"/>
    <property type="project" value="TreeGrafter"/>
</dbReference>
<name>D6U7I7_KTERA</name>
<dbReference type="Proteomes" id="UP000004508">
    <property type="component" value="Unassembled WGS sequence"/>
</dbReference>
<evidence type="ECO:0000259" key="8">
    <source>
        <dbReference type="Pfam" id="PF02441"/>
    </source>
</evidence>
<sequence length="202" mass="22364">MCAQKNRLIVGISGASGVIYGIRLLAILQTVPSIETHLIMSAAAKRTVLLETGYSIAQVEELADRTYKTSDIAASLSSGSFHTIGMAVLPCSIKTLSGIVHCYSDNLLLRAADVVLKDRRKLVLAVRETPLHLGHIRMMEQATEMGAIIMPPLPAFYHHPATLDDIINQTVNRVLDLFDIQLAQDLFRRWPVEDEEQGVMDW</sequence>
<comment type="caution">
    <text evidence="9">The sequence shown here is derived from an EMBL/GenBank/DDBJ whole genome shotgun (WGS) entry which is preliminary data.</text>
</comment>
<keyword evidence="1 7" id="KW-0637">Prenyltransferase</keyword>
<evidence type="ECO:0000256" key="5">
    <source>
        <dbReference type="ARBA" id="ARBA00050612"/>
    </source>
</evidence>
<dbReference type="FunCoup" id="D6U7I7">
    <property type="interactions" value="312"/>
</dbReference>
<reference evidence="9 10" key="1">
    <citation type="journal article" date="2011" name="Stand. Genomic Sci.">
        <title>Non-contiguous finished genome sequence and contextual data of the filamentous soil bacterium Ktedonobacter racemifer type strain (SOSP1-21).</title>
        <authorList>
            <person name="Chang Y.J."/>
            <person name="Land M."/>
            <person name="Hauser L."/>
            <person name="Chertkov O."/>
            <person name="Del Rio T.G."/>
            <person name="Nolan M."/>
            <person name="Copeland A."/>
            <person name="Tice H."/>
            <person name="Cheng J.F."/>
            <person name="Lucas S."/>
            <person name="Han C."/>
            <person name="Goodwin L."/>
            <person name="Pitluck S."/>
            <person name="Ivanova N."/>
            <person name="Ovchinikova G."/>
            <person name="Pati A."/>
            <person name="Chen A."/>
            <person name="Palaniappan K."/>
            <person name="Mavromatis K."/>
            <person name="Liolios K."/>
            <person name="Brettin T."/>
            <person name="Fiebig A."/>
            <person name="Rohde M."/>
            <person name="Abt B."/>
            <person name="Goker M."/>
            <person name="Detter J.C."/>
            <person name="Woyke T."/>
            <person name="Bristow J."/>
            <person name="Eisen J.A."/>
            <person name="Markowitz V."/>
            <person name="Hugenholtz P."/>
            <person name="Kyrpides N.C."/>
            <person name="Klenk H.P."/>
            <person name="Lapidus A."/>
        </authorList>
    </citation>
    <scope>NUCLEOTIDE SEQUENCE [LARGE SCALE GENOMIC DNA]</scope>
    <source>
        <strain evidence="10">DSM 44963</strain>
    </source>
</reference>
<dbReference type="HAMAP" id="MF_01984">
    <property type="entry name" value="ubiX_pad"/>
    <property type="match status" value="1"/>
</dbReference>
<dbReference type="RefSeq" id="WP_007921998.1">
    <property type="nucleotide sequence ID" value="NZ_ADVG01000005.1"/>
</dbReference>
<dbReference type="InterPro" id="IPR004507">
    <property type="entry name" value="UbiX-like"/>
</dbReference>
<dbReference type="PANTHER" id="PTHR43374">
    <property type="entry name" value="FLAVIN PRENYLTRANSFERASE"/>
    <property type="match status" value="1"/>
</dbReference>
<keyword evidence="4 7" id="KW-0808">Transferase</keyword>
<evidence type="ECO:0000256" key="4">
    <source>
        <dbReference type="ARBA" id="ARBA00022679"/>
    </source>
</evidence>
<protein>
    <recommendedName>
        <fullName evidence="7">Flavin prenyltransferase UbiX</fullName>
        <ecNumber evidence="7">2.5.1.129</ecNumber>
    </recommendedName>
</protein>
<dbReference type="FunFam" id="3.40.50.1950:FF:000001">
    <property type="entry name" value="Flavin prenyltransferase UbiX"/>
    <property type="match status" value="1"/>
</dbReference>
<evidence type="ECO:0000256" key="3">
    <source>
        <dbReference type="ARBA" id="ARBA00022643"/>
    </source>
</evidence>
<evidence type="ECO:0000256" key="1">
    <source>
        <dbReference type="ARBA" id="ARBA00022602"/>
    </source>
</evidence>
<comment type="caution">
    <text evidence="7">Lacks conserved residue(s) required for the propagation of feature annotation.</text>
</comment>
<evidence type="ECO:0000313" key="9">
    <source>
        <dbReference type="EMBL" id="EFH79848.1"/>
    </source>
</evidence>
<feature type="binding site" evidence="7">
    <location>
        <position position="127"/>
    </location>
    <ligand>
        <name>FMN</name>
        <dbReference type="ChEBI" id="CHEBI:58210"/>
    </ligand>
</feature>
<dbReference type="GO" id="GO:0106141">
    <property type="term" value="F:flavin prenyltransferase activity"/>
    <property type="evidence" value="ECO:0007669"/>
    <property type="project" value="UniProtKB-EC"/>
</dbReference>
<gene>
    <name evidence="7" type="primary">ubiX</name>
    <name evidence="9" type="ORF">Krac_0362</name>
</gene>
<feature type="domain" description="Flavoprotein" evidence="8">
    <location>
        <begin position="7"/>
        <end position="177"/>
    </location>
</feature>
<keyword evidence="3 7" id="KW-0288">FMN</keyword>
<dbReference type="EMBL" id="ADVG01000005">
    <property type="protein sequence ID" value="EFH79848.1"/>
    <property type="molecule type" value="Genomic_DNA"/>
</dbReference>
<dbReference type="NCBIfam" id="NF004685">
    <property type="entry name" value="PRK06029.1"/>
    <property type="match status" value="1"/>
</dbReference>
<comment type="similarity">
    <text evidence="6 7">Belongs to the UbiX/PAD1 family.</text>
</comment>
<dbReference type="AlphaFoldDB" id="D6U7I7"/>
<dbReference type="PANTHER" id="PTHR43374:SF1">
    <property type="entry name" value="FLAVIN PRENYLTRANSFERASE PAD1, MITOCHONDRIAL"/>
    <property type="match status" value="1"/>
</dbReference>
<comment type="catalytic activity">
    <reaction evidence="5 7">
        <text>dimethylallyl phosphate + FMNH2 = prenylated FMNH2 + phosphate</text>
        <dbReference type="Rhea" id="RHEA:37743"/>
        <dbReference type="ChEBI" id="CHEBI:43474"/>
        <dbReference type="ChEBI" id="CHEBI:57618"/>
        <dbReference type="ChEBI" id="CHEBI:87467"/>
        <dbReference type="ChEBI" id="CHEBI:88052"/>
        <dbReference type="EC" id="2.5.1.129"/>
    </reaction>
</comment>
<evidence type="ECO:0000256" key="7">
    <source>
        <dbReference type="HAMAP-Rule" id="MF_01984"/>
    </source>
</evidence>
<keyword evidence="2 7" id="KW-0285">Flavoprotein</keyword>
<feature type="binding site" evidence="7">
    <location>
        <begin position="92"/>
        <end position="95"/>
    </location>
    <ligand>
        <name>FMN</name>
        <dbReference type="ChEBI" id="CHEBI:58210"/>
    </ligand>
</feature>
<proteinExistence type="inferred from homology"/>
<dbReference type="OrthoDB" id="9781577at2"/>
<evidence type="ECO:0000256" key="2">
    <source>
        <dbReference type="ARBA" id="ARBA00022630"/>
    </source>
</evidence>
<dbReference type="SUPFAM" id="SSF52507">
    <property type="entry name" value="Homo-oligomeric flavin-containing Cys decarboxylases, HFCD"/>
    <property type="match status" value="1"/>
</dbReference>
<organism evidence="9 10">
    <name type="scientific">Ktedonobacter racemifer DSM 44963</name>
    <dbReference type="NCBI Taxonomy" id="485913"/>
    <lineage>
        <taxon>Bacteria</taxon>
        <taxon>Bacillati</taxon>
        <taxon>Chloroflexota</taxon>
        <taxon>Ktedonobacteria</taxon>
        <taxon>Ktedonobacterales</taxon>
        <taxon>Ktedonobacteraceae</taxon>
        <taxon>Ktedonobacter</taxon>
    </lineage>
</organism>
<feature type="binding site" evidence="7">
    <location>
        <position position="41"/>
    </location>
    <ligand>
        <name>FMN</name>
        <dbReference type="ChEBI" id="CHEBI:58210"/>
    </ligand>
</feature>
<keyword evidence="10" id="KW-1185">Reference proteome</keyword>
<keyword evidence="9" id="KW-0456">Lyase</keyword>
<evidence type="ECO:0000313" key="10">
    <source>
        <dbReference type="Proteomes" id="UP000004508"/>
    </source>
</evidence>
<feature type="binding site" evidence="7">
    <location>
        <position position="157"/>
    </location>
    <ligand>
        <name>dimethylallyl phosphate</name>
        <dbReference type="ChEBI" id="CHEBI:88052"/>
    </ligand>
</feature>
<dbReference type="InterPro" id="IPR003382">
    <property type="entry name" value="Flavoprotein"/>
</dbReference>
<feature type="binding site" evidence="7">
    <location>
        <begin position="14"/>
        <end position="16"/>
    </location>
    <ligand>
        <name>FMN</name>
        <dbReference type="ChEBI" id="CHEBI:58210"/>
    </ligand>
</feature>
<accession>D6U7I7</accession>
<evidence type="ECO:0000256" key="6">
    <source>
        <dbReference type="ARBA" id="ARBA00060793"/>
    </source>
</evidence>
<dbReference type="EC" id="2.5.1.129" evidence="7"/>
<dbReference type="eggNOG" id="COG0163">
    <property type="taxonomic scope" value="Bacteria"/>
</dbReference>
<feature type="binding site" evidence="7">
    <location>
        <position position="173"/>
    </location>
    <ligand>
        <name>dimethylallyl phosphate</name>
        <dbReference type="ChEBI" id="CHEBI:88052"/>
    </ligand>
</feature>
<dbReference type="InterPro" id="IPR036551">
    <property type="entry name" value="Flavin_trans-like"/>
</dbReference>
<dbReference type="STRING" id="485913.Krac_0362"/>
<comment type="function">
    <text evidence="7">Flavin prenyltransferase that catalyzes the synthesis of the prenylated FMN cofactor (prenyl-FMN) for 4-hydroxy-3-polyprenylbenzoic acid decarboxylase UbiD. The prenyltransferase is metal-independent and links a dimethylallyl moiety from dimethylallyl monophosphate (DMAP) to the flavin N5 and C6 atoms of FMN.</text>
</comment>
<dbReference type="Gene3D" id="3.40.50.1950">
    <property type="entry name" value="Flavin prenyltransferase-like"/>
    <property type="match status" value="1"/>
</dbReference>